<evidence type="ECO:0000259" key="4">
    <source>
        <dbReference type="Pfam" id="PF01408"/>
    </source>
</evidence>
<dbReference type="EC" id="1.1.1.18" evidence="3"/>
<dbReference type="InterPro" id="IPR000683">
    <property type="entry name" value="Gfo/Idh/MocA-like_OxRdtase_N"/>
</dbReference>
<evidence type="ECO:0000313" key="8">
    <source>
        <dbReference type="Proteomes" id="UP000306740"/>
    </source>
</evidence>
<gene>
    <name evidence="3" type="primary">iolG</name>
    <name evidence="7" type="ORF">FHE65_22340</name>
    <name evidence="6" type="ORF">FHE65_35580</name>
</gene>
<dbReference type="GO" id="GO:0019310">
    <property type="term" value="P:inositol catabolic process"/>
    <property type="evidence" value="ECO:0007669"/>
    <property type="project" value="UniProtKB-UniRule"/>
</dbReference>
<dbReference type="HAMAP" id="MF_01671">
    <property type="entry name" value="IolG"/>
    <property type="match status" value="1"/>
</dbReference>
<dbReference type="EMBL" id="VDFR01000269">
    <property type="protein sequence ID" value="TNC23331.1"/>
    <property type="molecule type" value="Genomic_DNA"/>
</dbReference>
<dbReference type="Pfam" id="PF22725">
    <property type="entry name" value="GFO_IDH_MocA_C3"/>
    <property type="match status" value="1"/>
</dbReference>
<dbReference type="SUPFAM" id="SSF51735">
    <property type="entry name" value="NAD(P)-binding Rossmann-fold domains"/>
    <property type="match status" value="1"/>
</dbReference>
<comment type="caution">
    <text evidence="7">The sequence shown here is derived from an EMBL/GenBank/DDBJ whole genome shotgun (WGS) entry which is preliminary data.</text>
</comment>
<comment type="similarity">
    <text evidence="3">Belongs to the Gfo/Idh/MocA family.</text>
</comment>
<dbReference type="Proteomes" id="UP000306740">
    <property type="component" value="Unassembled WGS sequence"/>
</dbReference>
<comment type="catalytic activity">
    <reaction evidence="3">
        <text>myo-inositol + NAD(+) = scyllo-inosose + NADH + H(+)</text>
        <dbReference type="Rhea" id="RHEA:16949"/>
        <dbReference type="ChEBI" id="CHEBI:15378"/>
        <dbReference type="ChEBI" id="CHEBI:17268"/>
        <dbReference type="ChEBI" id="CHEBI:17811"/>
        <dbReference type="ChEBI" id="CHEBI:57540"/>
        <dbReference type="ChEBI" id="CHEBI:57945"/>
        <dbReference type="EC" id="1.1.1.18"/>
    </reaction>
</comment>
<sequence>MGDAVTATLRLGVIGAGAMGTDHVRTITTAVPGATVTQVHDRDAVRANQVAQRAGGEVAASAEELIGSDEVDAVVVAAPDATHAGLVLACIDAEKPVLCEKPLAVTAQDALRVVEAEVAYGRRLVQVGFMRRYDPGYVRLKETLAAGDLGDVRVVHNVHRNASSATSATGPGIITGSMVHELDTVAWLLDDQVVGIRVESPVKDGLPDPQLATLEMAGGALATVEVFVNARYGYDVRCEVVGTAGTAALARTPSVSTRTAGVEGVEVASDFVIYFADAYRHELAAWTRAARAGGVDGPTAWDGYLANLVAEAGVASLASGTRQAVAAAPRPTLYDGIR</sequence>
<keyword evidence="2 3" id="KW-0520">NAD</keyword>
<dbReference type="OrthoDB" id="9792085at2"/>
<dbReference type="PANTHER" id="PTHR43593">
    <property type="match status" value="1"/>
</dbReference>
<evidence type="ECO:0000259" key="5">
    <source>
        <dbReference type="Pfam" id="PF22725"/>
    </source>
</evidence>
<evidence type="ECO:0000313" key="7">
    <source>
        <dbReference type="EMBL" id="TNC41618.1"/>
    </source>
</evidence>
<dbReference type="InterPro" id="IPR050424">
    <property type="entry name" value="Gfo-Idh-MocA_inositol_DH"/>
</dbReference>
<dbReference type="InterPro" id="IPR055170">
    <property type="entry name" value="GFO_IDH_MocA-like_dom"/>
</dbReference>
<dbReference type="InterPro" id="IPR036291">
    <property type="entry name" value="NAD(P)-bd_dom_sf"/>
</dbReference>
<dbReference type="InterPro" id="IPR023794">
    <property type="entry name" value="MI/DCI_dehydrogenase"/>
</dbReference>
<name>A0A5C4MKD9_9ACTN</name>
<comment type="subunit">
    <text evidence="3">Homotetramer.</text>
</comment>
<evidence type="ECO:0000256" key="1">
    <source>
        <dbReference type="ARBA" id="ARBA00023002"/>
    </source>
</evidence>
<dbReference type="EMBL" id="VDFR01000105">
    <property type="protein sequence ID" value="TNC41618.1"/>
    <property type="molecule type" value="Genomic_DNA"/>
</dbReference>
<dbReference type="Pfam" id="PF01408">
    <property type="entry name" value="GFO_IDH_MocA"/>
    <property type="match status" value="1"/>
</dbReference>
<dbReference type="AlphaFoldDB" id="A0A5C4MKD9"/>
<feature type="domain" description="GFO/IDH/MocA-like oxidoreductase" evidence="5">
    <location>
        <begin position="137"/>
        <end position="247"/>
    </location>
</feature>
<dbReference type="Gene3D" id="3.30.360.10">
    <property type="entry name" value="Dihydrodipicolinate Reductase, domain 2"/>
    <property type="match status" value="1"/>
</dbReference>
<dbReference type="PANTHER" id="PTHR43593:SF1">
    <property type="entry name" value="INOSITOL 2-DEHYDROGENASE"/>
    <property type="match status" value="1"/>
</dbReference>
<dbReference type="GO" id="GO:0050112">
    <property type="term" value="F:inositol 2-dehydrogenase (NAD+) activity"/>
    <property type="evidence" value="ECO:0007669"/>
    <property type="project" value="UniProtKB-UniRule"/>
</dbReference>
<accession>A0A5C4MKD9</accession>
<evidence type="ECO:0000313" key="6">
    <source>
        <dbReference type="EMBL" id="TNC23331.1"/>
    </source>
</evidence>
<reference evidence="7 8" key="1">
    <citation type="submission" date="2019-05" db="EMBL/GenBank/DDBJ databases">
        <title>Mumia sp. nov., isolated from the intestinal contents of plateau pika (Ochotona curzoniae) in the Qinghai-Tibet plateau of China.</title>
        <authorList>
            <person name="Tian Z."/>
        </authorList>
    </citation>
    <scope>NUCLEOTIDE SEQUENCE [LARGE SCALE GENOMIC DNA]</scope>
    <source>
        <strain evidence="8">527</strain>
        <strain evidence="7">Z527</strain>
    </source>
</reference>
<evidence type="ECO:0000256" key="2">
    <source>
        <dbReference type="ARBA" id="ARBA00023027"/>
    </source>
</evidence>
<proteinExistence type="inferred from homology"/>
<dbReference type="Gene3D" id="3.40.50.720">
    <property type="entry name" value="NAD(P)-binding Rossmann-like Domain"/>
    <property type="match status" value="1"/>
</dbReference>
<dbReference type="SUPFAM" id="SSF55347">
    <property type="entry name" value="Glyceraldehyde-3-phosphate dehydrogenase-like, C-terminal domain"/>
    <property type="match status" value="1"/>
</dbReference>
<comment type="function">
    <text evidence="3">Involved in the oxidation of myo-inositol (MI) to 2-keto-myo-inositol (2KMI or 2-inosose).</text>
</comment>
<protein>
    <recommendedName>
        <fullName evidence="3">Inositol 2-dehydrogenase</fullName>
        <ecNumber evidence="3">1.1.1.18</ecNumber>
    </recommendedName>
    <alternativeName>
        <fullName evidence="3">Myo-inositol 2-dehydrogenase</fullName>
        <shortName evidence="3">MI 2-dehydrogenase</shortName>
    </alternativeName>
</protein>
<organism evidence="7 8">
    <name type="scientific">Mumia zhuanghuii</name>
    <dbReference type="NCBI Taxonomy" id="2585211"/>
    <lineage>
        <taxon>Bacteria</taxon>
        <taxon>Bacillati</taxon>
        <taxon>Actinomycetota</taxon>
        <taxon>Actinomycetes</taxon>
        <taxon>Propionibacteriales</taxon>
        <taxon>Nocardioidaceae</taxon>
        <taxon>Mumia</taxon>
    </lineage>
</organism>
<evidence type="ECO:0000256" key="3">
    <source>
        <dbReference type="HAMAP-Rule" id="MF_01671"/>
    </source>
</evidence>
<dbReference type="GO" id="GO:0000166">
    <property type="term" value="F:nucleotide binding"/>
    <property type="evidence" value="ECO:0007669"/>
    <property type="project" value="InterPro"/>
</dbReference>
<feature type="domain" description="Gfo/Idh/MocA-like oxidoreductase N-terminal" evidence="4">
    <location>
        <begin position="10"/>
        <end position="129"/>
    </location>
</feature>
<dbReference type="RefSeq" id="WP_139106622.1">
    <property type="nucleotide sequence ID" value="NZ_VDFR01000105.1"/>
</dbReference>
<keyword evidence="1 3" id="KW-0560">Oxidoreductase</keyword>